<reference evidence="5 6" key="1">
    <citation type="journal article" date="2012" name="J. Bacteriol.">
        <title>Genome sequence of the human- and animal-pathogenic strain Nocardia cyriacigeorgica GUH-2.</title>
        <authorList>
            <person name="Zoropogui A."/>
            <person name="Pujic P."/>
            <person name="Normand P."/>
            <person name="Barbe V."/>
            <person name="Beaman B."/>
            <person name="Beaman L."/>
            <person name="Boiron P."/>
            <person name="Colinon C."/>
            <person name="Deredjian A."/>
            <person name="Graindorge A."/>
            <person name="Mangenot S."/>
            <person name="Nazaret S."/>
            <person name="Neto M."/>
            <person name="Petit S."/>
            <person name="Roche D."/>
            <person name="Vallenet D."/>
            <person name="Rodriguez-Nava V."/>
            <person name="Richard Y."/>
            <person name="Cournoyer B."/>
            <person name="Blaha D."/>
        </authorList>
    </citation>
    <scope>NUCLEOTIDE SEQUENCE [LARGE SCALE GENOMIC DNA]</scope>
    <source>
        <strain evidence="5 6">GUH-2</strain>
    </source>
</reference>
<protein>
    <submittedName>
        <fullName evidence="5">Glycosyl transferase</fullName>
    </submittedName>
</protein>
<dbReference type="PANTHER" id="PTHR43685">
    <property type="entry name" value="GLYCOSYLTRANSFERASE"/>
    <property type="match status" value="1"/>
</dbReference>
<dbReference type="Proteomes" id="UP000008190">
    <property type="component" value="Chromosome"/>
</dbReference>
<dbReference type="InterPro" id="IPR001173">
    <property type="entry name" value="Glyco_trans_2-like"/>
</dbReference>
<dbReference type="RefSeq" id="WP_014350612.1">
    <property type="nucleotide sequence ID" value="NC_016887.1"/>
</dbReference>
<dbReference type="eggNOG" id="COG0463">
    <property type="taxonomic scope" value="Bacteria"/>
</dbReference>
<evidence type="ECO:0000259" key="4">
    <source>
        <dbReference type="Pfam" id="PF00535"/>
    </source>
</evidence>
<feature type="domain" description="Glycosyltransferase 2-like" evidence="4">
    <location>
        <begin position="14"/>
        <end position="120"/>
    </location>
</feature>
<evidence type="ECO:0000313" key="5">
    <source>
        <dbReference type="EMBL" id="CCF63152.1"/>
    </source>
</evidence>
<proteinExistence type="inferred from homology"/>
<comment type="similarity">
    <text evidence="1">Belongs to the glycosyltransferase 2 family.</text>
</comment>
<dbReference type="KEGG" id="ncy:NOCYR_2376"/>
<dbReference type="InterPro" id="IPR050834">
    <property type="entry name" value="Glycosyltransf_2"/>
</dbReference>
<name>H6R2V8_NOCCG</name>
<evidence type="ECO:0000256" key="3">
    <source>
        <dbReference type="ARBA" id="ARBA00022679"/>
    </source>
</evidence>
<dbReference type="EMBL" id="FO082843">
    <property type="protein sequence ID" value="CCF63152.1"/>
    <property type="molecule type" value="Genomic_DNA"/>
</dbReference>
<dbReference type="AlphaFoldDB" id="H6R2V8"/>
<organism evidence="5 6">
    <name type="scientific">Nocardia cyriacigeorgica (strain GUH-2)</name>
    <dbReference type="NCBI Taxonomy" id="1127134"/>
    <lineage>
        <taxon>Bacteria</taxon>
        <taxon>Bacillati</taxon>
        <taxon>Actinomycetota</taxon>
        <taxon>Actinomycetes</taxon>
        <taxon>Mycobacteriales</taxon>
        <taxon>Nocardiaceae</taxon>
        <taxon>Nocardia</taxon>
    </lineage>
</organism>
<keyword evidence="2" id="KW-0328">Glycosyltransferase</keyword>
<dbReference type="Gene3D" id="3.90.550.10">
    <property type="entry name" value="Spore Coat Polysaccharide Biosynthesis Protein SpsA, Chain A"/>
    <property type="match status" value="1"/>
</dbReference>
<sequence>MRVEVVTAVHADYSRFLSAAWASLLSQTHTDWRWLVQIDGPARAVRTALVECGAAEDHRVHVATNGTREGPAVTRNVALGRARAALIQNLDADDELEPDALAVLSTALDEHPAAGFAVGTARDLLGSGDLVDFPLPYAPGPIPRGALVQHWVTDDEAYRLPVHPAGIMWRRELLIAAGGWQALSNMEDTGLLMTASALAPGVVVGQVTLRYRRHRLQRSTQRRIFEGGGGANFVRSAAGGHFARRSRMGTEMSRLIGARCANPSARSAEVGSGLAPLFRLPCDRNRGRGRATGDRRPPIASTPHRVAVGYAGRLVLWAKDVLALPCQIGPWWRPTVVGRVASVKMCSSGVDFAIAEAAAAIAFEHAFE</sequence>
<dbReference type="SUPFAM" id="SSF53448">
    <property type="entry name" value="Nucleotide-diphospho-sugar transferases"/>
    <property type="match status" value="1"/>
</dbReference>
<gene>
    <name evidence="5" type="ordered locus">NOCYR_2376</name>
</gene>
<dbReference type="InterPro" id="IPR029044">
    <property type="entry name" value="Nucleotide-diphossugar_trans"/>
</dbReference>
<accession>H6R2V8</accession>
<evidence type="ECO:0000256" key="1">
    <source>
        <dbReference type="ARBA" id="ARBA00006739"/>
    </source>
</evidence>
<dbReference type="GO" id="GO:0016757">
    <property type="term" value="F:glycosyltransferase activity"/>
    <property type="evidence" value="ECO:0007669"/>
    <property type="project" value="UniProtKB-KW"/>
</dbReference>
<keyword evidence="3 5" id="KW-0808">Transferase</keyword>
<evidence type="ECO:0000256" key="2">
    <source>
        <dbReference type="ARBA" id="ARBA00022676"/>
    </source>
</evidence>
<keyword evidence="6" id="KW-1185">Reference proteome</keyword>
<evidence type="ECO:0000313" key="6">
    <source>
        <dbReference type="Proteomes" id="UP000008190"/>
    </source>
</evidence>
<dbReference type="HOGENOM" id="CLU_751900_0_0_11"/>
<dbReference type="Pfam" id="PF00535">
    <property type="entry name" value="Glycos_transf_2"/>
    <property type="match status" value="1"/>
</dbReference>
<dbReference type="PANTHER" id="PTHR43685:SF5">
    <property type="entry name" value="GLYCOSYLTRANSFERASE EPSE-RELATED"/>
    <property type="match status" value="1"/>
</dbReference>
<dbReference type="STRING" id="1127134.NOCYR_2376"/>